<keyword evidence="3" id="KW-1185">Reference proteome</keyword>
<dbReference type="InterPro" id="IPR051494">
    <property type="entry name" value="BSD_domain-containing"/>
</dbReference>
<dbReference type="GO" id="GO:0005737">
    <property type="term" value="C:cytoplasm"/>
    <property type="evidence" value="ECO:0007669"/>
    <property type="project" value="TreeGrafter"/>
</dbReference>
<evidence type="ECO:0000313" key="3">
    <source>
        <dbReference type="Proteomes" id="UP001164929"/>
    </source>
</evidence>
<protein>
    <submittedName>
        <fullName evidence="2">BSD domain-containing family protein</fullName>
    </submittedName>
</protein>
<proteinExistence type="predicted"/>
<name>A0AAD6RFL7_9ROSI</name>
<dbReference type="AlphaFoldDB" id="A0AAD6RFL7"/>
<organism evidence="2 3">
    <name type="scientific">Populus alba x Populus x berolinensis</name>
    <dbReference type="NCBI Taxonomy" id="444605"/>
    <lineage>
        <taxon>Eukaryota</taxon>
        <taxon>Viridiplantae</taxon>
        <taxon>Streptophyta</taxon>
        <taxon>Embryophyta</taxon>
        <taxon>Tracheophyta</taxon>
        <taxon>Spermatophyta</taxon>
        <taxon>Magnoliopsida</taxon>
        <taxon>eudicotyledons</taxon>
        <taxon>Gunneridae</taxon>
        <taxon>Pentapetalae</taxon>
        <taxon>rosids</taxon>
        <taxon>fabids</taxon>
        <taxon>Malpighiales</taxon>
        <taxon>Salicaceae</taxon>
        <taxon>Saliceae</taxon>
        <taxon>Populus</taxon>
    </lineage>
</organism>
<dbReference type="Gene3D" id="1.10.3970.10">
    <property type="entry name" value="BSD domain"/>
    <property type="match status" value="1"/>
</dbReference>
<dbReference type="PANTHER" id="PTHR16019">
    <property type="entry name" value="SYNAPSE-ASSOCIATED PROTEIN"/>
    <property type="match status" value="1"/>
</dbReference>
<dbReference type="Proteomes" id="UP001164929">
    <property type="component" value="Chromosome 2"/>
</dbReference>
<feature type="region of interest" description="Disordered" evidence="1">
    <location>
        <begin position="85"/>
        <end position="112"/>
    </location>
</feature>
<dbReference type="PANTHER" id="PTHR16019:SF24">
    <property type="entry name" value="BSD DOMAIN-CONTAINING PROTEIN"/>
    <property type="match status" value="1"/>
</dbReference>
<reference evidence="2" key="1">
    <citation type="journal article" date="2023" name="Mol. Ecol. Resour.">
        <title>Chromosome-level genome assembly of a triploid poplar Populus alba 'Berolinensis'.</title>
        <authorList>
            <person name="Chen S."/>
            <person name="Yu Y."/>
            <person name="Wang X."/>
            <person name="Wang S."/>
            <person name="Zhang T."/>
            <person name="Zhou Y."/>
            <person name="He R."/>
            <person name="Meng N."/>
            <person name="Wang Y."/>
            <person name="Liu W."/>
            <person name="Liu Z."/>
            <person name="Liu J."/>
            <person name="Guo Q."/>
            <person name="Huang H."/>
            <person name="Sederoff R.R."/>
            <person name="Wang G."/>
            <person name="Qu G."/>
            <person name="Chen S."/>
        </authorList>
    </citation>
    <scope>NUCLEOTIDE SEQUENCE</scope>
    <source>
        <strain evidence="2">SC-2020</strain>
    </source>
</reference>
<dbReference type="EMBL" id="JAQIZT010000002">
    <property type="protein sequence ID" value="KAJ7007832.1"/>
    <property type="molecule type" value="Genomic_DNA"/>
</dbReference>
<accession>A0AAD6RFL7</accession>
<sequence length="291" mass="32962">MQEARWQPTDRQSKGMQKLKCREKSRLAFNARMQPTPFLSTHRSTHALRASITTISECNVHVPLRLLYEFGSLLRGDATKAVQKKTSILKRVDSPKSPPPSSENSNPDPSTQNSTWFFGSLIQTLATKSEFVIEIYKKDLEEFGSKLKNESSIIHDVPSRAGHDLPASFKTNAVVAQESVGQAISGIRSSMWKSTAQIISQVRDSILAYDHDRDLLLSNTDTNRSSLGKQYNRFDAQEEIERFISENGVIREIYGGVVANKVDDESFLSRFFYRMFKLNQVNEARALLVKR</sequence>
<gene>
    <name evidence="2" type="ORF">NC653_006765</name>
</gene>
<evidence type="ECO:0000313" key="2">
    <source>
        <dbReference type="EMBL" id="KAJ7007832.1"/>
    </source>
</evidence>
<dbReference type="InterPro" id="IPR035925">
    <property type="entry name" value="BSD_dom_sf"/>
</dbReference>
<evidence type="ECO:0000256" key="1">
    <source>
        <dbReference type="SAM" id="MobiDB-lite"/>
    </source>
</evidence>
<comment type="caution">
    <text evidence="2">The sequence shown here is derived from an EMBL/GenBank/DDBJ whole genome shotgun (WGS) entry which is preliminary data.</text>
</comment>